<dbReference type="InterPro" id="IPR050834">
    <property type="entry name" value="Glycosyltransf_2"/>
</dbReference>
<name>A0ABP7AMP2_9MICO</name>
<protein>
    <recommendedName>
        <fullName evidence="4">Glycosyltransferase 2-like domain-containing protein</fullName>
    </recommendedName>
</protein>
<reference evidence="6" key="1">
    <citation type="journal article" date="2019" name="Int. J. Syst. Evol. Microbiol.">
        <title>The Global Catalogue of Microorganisms (GCM) 10K type strain sequencing project: providing services to taxonomists for standard genome sequencing and annotation.</title>
        <authorList>
            <consortium name="The Broad Institute Genomics Platform"/>
            <consortium name="The Broad Institute Genome Sequencing Center for Infectious Disease"/>
            <person name="Wu L."/>
            <person name="Ma J."/>
        </authorList>
    </citation>
    <scope>NUCLEOTIDE SEQUENCE [LARGE SCALE GENOMIC DNA]</scope>
    <source>
        <strain evidence="6">JCM 16544</strain>
    </source>
</reference>
<keyword evidence="3" id="KW-0808">Transferase</keyword>
<accession>A0ABP7AMP2</accession>
<dbReference type="CDD" id="cd00761">
    <property type="entry name" value="Glyco_tranf_GTA_type"/>
    <property type="match status" value="1"/>
</dbReference>
<sequence length="331" mass="36249">MIPLFNGAAHIEETLTSIGDQTVGSIEVIVVDDGSTDDGAALARQHPIGATVLTQANLGVAVARNRGLAATRTRWVAFVDQDDMWHPSHIARALVWLNAHPDERIVFLREIPFTVVDDEHALNDMDALAGGWAHLRVSSTATLTELVARGAVAGSDRVRRYDVRAMLRGPISTTTSFIADADLLRLAGGFAPHALAMDDYWMLVNVARLAPIPQLDQPTVFYRVHTGATSRTTELGLPFLSSAVALRLGGGLIPLEEGTAGRLDGDLHRHLLTELLASQRYGDRRFRGAVDALARTLWPPDGRRVQRLRARLRARLPWLRRIRRRGRGGGS</sequence>
<keyword evidence="6" id="KW-1185">Reference proteome</keyword>
<dbReference type="EMBL" id="BAAAYU010000005">
    <property type="protein sequence ID" value="GAA3635410.1"/>
    <property type="molecule type" value="Genomic_DNA"/>
</dbReference>
<evidence type="ECO:0000313" key="6">
    <source>
        <dbReference type="Proteomes" id="UP001501697"/>
    </source>
</evidence>
<dbReference type="Pfam" id="PF00535">
    <property type="entry name" value="Glycos_transf_2"/>
    <property type="match status" value="1"/>
</dbReference>
<dbReference type="InterPro" id="IPR001173">
    <property type="entry name" value="Glyco_trans_2-like"/>
</dbReference>
<proteinExistence type="inferred from homology"/>
<organism evidence="5 6">
    <name type="scientific">Microbacterium awajiense</name>
    <dbReference type="NCBI Taxonomy" id="415214"/>
    <lineage>
        <taxon>Bacteria</taxon>
        <taxon>Bacillati</taxon>
        <taxon>Actinomycetota</taxon>
        <taxon>Actinomycetes</taxon>
        <taxon>Micrococcales</taxon>
        <taxon>Microbacteriaceae</taxon>
        <taxon>Microbacterium</taxon>
    </lineage>
</organism>
<dbReference type="InterPro" id="IPR029044">
    <property type="entry name" value="Nucleotide-diphossugar_trans"/>
</dbReference>
<dbReference type="Gene3D" id="3.90.550.10">
    <property type="entry name" value="Spore Coat Polysaccharide Biosynthesis Protein SpsA, Chain A"/>
    <property type="match status" value="1"/>
</dbReference>
<dbReference type="PANTHER" id="PTHR43685:SF5">
    <property type="entry name" value="GLYCOSYLTRANSFERASE EPSE-RELATED"/>
    <property type="match status" value="1"/>
</dbReference>
<evidence type="ECO:0000256" key="2">
    <source>
        <dbReference type="ARBA" id="ARBA00022676"/>
    </source>
</evidence>
<comment type="caution">
    <text evidence="5">The sequence shown here is derived from an EMBL/GenBank/DDBJ whole genome shotgun (WGS) entry which is preliminary data.</text>
</comment>
<evidence type="ECO:0000256" key="3">
    <source>
        <dbReference type="ARBA" id="ARBA00022679"/>
    </source>
</evidence>
<evidence type="ECO:0000313" key="5">
    <source>
        <dbReference type="EMBL" id="GAA3635410.1"/>
    </source>
</evidence>
<evidence type="ECO:0000259" key="4">
    <source>
        <dbReference type="Pfam" id="PF00535"/>
    </source>
</evidence>
<gene>
    <name evidence="5" type="ORF">GCM10022200_18410</name>
</gene>
<dbReference type="Proteomes" id="UP001501697">
    <property type="component" value="Unassembled WGS sequence"/>
</dbReference>
<comment type="similarity">
    <text evidence="1">Belongs to the glycosyltransferase 2 family.</text>
</comment>
<dbReference type="PANTHER" id="PTHR43685">
    <property type="entry name" value="GLYCOSYLTRANSFERASE"/>
    <property type="match status" value="1"/>
</dbReference>
<dbReference type="SUPFAM" id="SSF53448">
    <property type="entry name" value="Nucleotide-diphospho-sugar transferases"/>
    <property type="match status" value="1"/>
</dbReference>
<feature type="domain" description="Glycosyltransferase 2-like" evidence="4">
    <location>
        <begin position="2"/>
        <end position="110"/>
    </location>
</feature>
<evidence type="ECO:0000256" key="1">
    <source>
        <dbReference type="ARBA" id="ARBA00006739"/>
    </source>
</evidence>
<keyword evidence="2" id="KW-0328">Glycosyltransferase</keyword>